<dbReference type="PROSITE" id="PS51257">
    <property type="entry name" value="PROKAR_LIPOPROTEIN"/>
    <property type="match status" value="1"/>
</dbReference>
<dbReference type="EMBL" id="NOJZ02000013">
    <property type="protein sequence ID" value="RDY23374.1"/>
    <property type="molecule type" value="Genomic_DNA"/>
</dbReference>
<keyword evidence="2" id="KW-1185">Reference proteome</keyword>
<proteinExistence type="predicted"/>
<evidence type="ECO:0008006" key="3">
    <source>
        <dbReference type="Google" id="ProtNLM"/>
    </source>
</evidence>
<reference evidence="1 2" key="1">
    <citation type="journal article" date="2017" name="Genome Announc.">
        <title>Draft Genome Sequence of Romboutsia maritimum sp. nov. Strain CCRI-22766(T), Isolated from Coastal Estuarine Mud.</title>
        <authorList>
            <person name="Maheux A.F."/>
            <person name="Boudreau D.K."/>
            <person name="Berube E."/>
            <person name="Boissinot M."/>
            <person name="Raymond F."/>
            <person name="Brodeur S."/>
            <person name="Corbeil J."/>
            <person name="Brightwell G."/>
            <person name="Broda D."/>
            <person name="Omar R.F."/>
            <person name="Bergeron M.G."/>
        </authorList>
    </citation>
    <scope>NUCLEOTIDE SEQUENCE [LARGE SCALE GENOMIC DNA]</scope>
    <source>
        <strain evidence="1 2">CCRI-22766</strain>
    </source>
</reference>
<protein>
    <recommendedName>
        <fullName evidence="3">Lipoprotein</fullName>
    </recommendedName>
</protein>
<dbReference type="OrthoDB" id="1749668at2"/>
<organism evidence="1 2">
    <name type="scientific">Romboutsia maritimum</name>
    <dbReference type="NCBI Taxonomy" id="2020948"/>
    <lineage>
        <taxon>Bacteria</taxon>
        <taxon>Bacillati</taxon>
        <taxon>Bacillota</taxon>
        <taxon>Clostridia</taxon>
        <taxon>Peptostreptococcales</taxon>
        <taxon>Peptostreptococcaceae</taxon>
        <taxon>Romboutsia</taxon>
    </lineage>
</organism>
<gene>
    <name evidence="1" type="ORF">CHF27_008395</name>
</gene>
<name>A0A371ISB9_9FIRM</name>
<evidence type="ECO:0000313" key="1">
    <source>
        <dbReference type="EMBL" id="RDY23374.1"/>
    </source>
</evidence>
<accession>A0A371ISB9</accession>
<dbReference type="RefSeq" id="WP_095406632.1">
    <property type="nucleotide sequence ID" value="NZ_NOJZ02000013.1"/>
</dbReference>
<dbReference type="Proteomes" id="UP000243494">
    <property type="component" value="Unassembled WGS sequence"/>
</dbReference>
<sequence length="246" mass="28956">MKLKESLVSIIVLSMFITGCNIENTKKEDVIADKATQQKTMTKVQNDVNEIMNKDYNYVVKNMGVPYCTTYYISADSIKKDIDTIEKLNKVTNIRLVYPKYTSDNKMEKSALYIEINKNKVTEVENYDFSTRDINKESYNKNIDIIIDKYDEKEKINLKDIKNIDLEKFKDEDKEKIKKIVGNKNPNLEAYTKNKDEAYIMSYLLKDENKNESKVLTIFIYRNKIKEVKILDREKSINAIKNYLLK</sequence>
<evidence type="ECO:0000313" key="2">
    <source>
        <dbReference type="Proteomes" id="UP000243494"/>
    </source>
</evidence>
<dbReference type="AlphaFoldDB" id="A0A371ISB9"/>
<comment type="caution">
    <text evidence="1">The sequence shown here is derived from an EMBL/GenBank/DDBJ whole genome shotgun (WGS) entry which is preliminary data.</text>
</comment>